<sequence>MIITWSSHPVYLAGSRTLEAAAVRRSSGSQTLLSSARAARAPGTLRAAIGAVRISAIGCFCLLSKGYGMLHSDAVAATVLHQNFSRHCSYDNAQSKTNRGIRTAKTHITLEQKKILSIHAKEEQNYVVDEQERSASIQTERMKHQ</sequence>
<name>A0A016WF85_9BILA</name>
<keyword evidence="2" id="KW-1185">Reference proteome</keyword>
<comment type="caution">
    <text evidence="1">The sequence shown here is derived from an EMBL/GenBank/DDBJ whole genome shotgun (WGS) entry which is preliminary data.</text>
</comment>
<proteinExistence type="predicted"/>
<gene>
    <name evidence="1" type="primary">Acey_s0755.g2080</name>
    <name evidence="1" type="ORF">Y032_0755g2080</name>
</gene>
<dbReference type="AlphaFoldDB" id="A0A016WF85"/>
<evidence type="ECO:0000313" key="1">
    <source>
        <dbReference type="EMBL" id="EYC37947.1"/>
    </source>
</evidence>
<evidence type="ECO:0000313" key="2">
    <source>
        <dbReference type="Proteomes" id="UP000024635"/>
    </source>
</evidence>
<organism evidence="1 2">
    <name type="scientific">Ancylostoma ceylanicum</name>
    <dbReference type="NCBI Taxonomy" id="53326"/>
    <lineage>
        <taxon>Eukaryota</taxon>
        <taxon>Metazoa</taxon>
        <taxon>Ecdysozoa</taxon>
        <taxon>Nematoda</taxon>
        <taxon>Chromadorea</taxon>
        <taxon>Rhabditida</taxon>
        <taxon>Rhabditina</taxon>
        <taxon>Rhabditomorpha</taxon>
        <taxon>Strongyloidea</taxon>
        <taxon>Ancylostomatidae</taxon>
        <taxon>Ancylostomatinae</taxon>
        <taxon>Ancylostoma</taxon>
    </lineage>
</organism>
<protein>
    <submittedName>
        <fullName evidence="1">Uncharacterized protein</fullName>
    </submittedName>
</protein>
<dbReference type="EMBL" id="JARK01000355">
    <property type="protein sequence ID" value="EYC37947.1"/>
    <property type="molecule type" value="Genomic_DNA"/>
</dbReference>
<reference evidence="2" key="1">
    <citation type="journal article" date="2015" name="Nat. Genet.">
        <title>The genome and transcriptome of the zoonotic hookworm Ancylostoma ceylanicum identify infection-specific gene families.</title>
        <authorList>
            <person name="Schwarz E.M."/>
            <person name="Hu Y."/>
            <person name="Antoshechkin I."/>
            <person name="Miller M.M."/>
            <person name="Sternberg P.W."/>
            <person name="Aroian R.V."/>
        </authorList>
    </citation>
    <scope>NUCLEOTIDE SEQUENCE</scope>
    <source>
        <strain evidence="2">HY135</strain>
    </source>
</reference>
<dbReference type="Proteomes" id="UP000024635">
    <property type="component" value="Unassembled WGS sequence"/>
</dbReference>
<accession>A0A016WF85</accession>